<feature type="chain" id="PRO_5046813539" evidence="1">
    <location>
        <begin position="24"/>
        <end position="131"/>
    </location>
</feature>
<name>A0ABR4J6U1_9EURO</name>
<organism evidence="2 3">
    <name type="scientific">Aspergillus pseudoustus</name>
    <dbReference type="NCBI Taxonomy" id="1810923"/>
    <lineage>
        <taxon>Eukaryota</taxon>
        <taxon>Fungi</taxon>
        <taxon>Dikarya</taxon>
        <taxon>Ascomycota</taxon>
        <taxon>Pezizomycotina</taxon>
        <taxon>Eurotiomycetes</taxon>
        <taxon>Eurotiomycetidae</taxon>
        <taxon>Eurotiales</taxon>
        <taxon>Aspergillaceae</taxon>
        <taxon>Aspergillus</taxon>
        <taxon>Aspergillus subgen. Nidulantes</taxon>
    </lineage>
</organism>
<protein>
    <submittedName>
        <fullName evidence="2">Uncharacterized protein</fullName>
    </submittedName>
</protein>
<gene>
    <name evidence="2" type="ORF">BJY01DRAFT_252348</name>
</gene>
<evidence type="ECO:0000256" key="1">
    <source>
        <dbReference type="SAM" id="SignalP"/>
    </source>
</evidence>
<dbReference type="Proteomes" id="UP001610446">
    <property type="component" value="Unassembled WGS sequence"/>
</dbReference>
<reference evidence="2 3" key="1">
    <citation type="submission" date="2024-07" db="EMBL/GenBank/DDBJ databases">
        <title>Section-level genome sequencing and comparative genomics of Aspergillus sections Usti and Cavernicolus.</title>
        <authorList>
            <consortium name="Lawrence Berkeley National Laboratory"/>
            <person name="Nybo J.L."/>
            <person name="Vesth T.C."/>
            <person name="Theobald S."/>
            <person name="Frisvad J.C."/>
            <person name="Larsen T.O."/>
            <person name="Kjaerboelling I."/>
            <person name="Rothschild-Mancinelli K."/>
            <person name="Lyhne E.K."/>
            <person name="Kogle M.E."/>
            <person name="Barry K."/>
            <person name="Clum A."/>
            <person name="Na H."/>
            <person name="Ledsgaard L."/>
            <person name="Lin J."/>
            <person name="Lipzen A."/>
            <person name="Kuo A."/>
            <person name="Riley R."/>
            <person name="Mondo S."/>
            <person name="Labutti K."/>
            <person name="Haridas S."/>
            <person name="Pangalinan J."/>
            <person name="Salamov A.A."/>
            <person name="Simmons B.A."/>
            <person name="Magnuson J.K."/>
            <person name="Chen J."/>
            <person name="Drula E."/>
            <person name="Henrissat B."/>
            <person name="Wiebenga A."/>
            <person name="Lubbers R.J."/>
            <person name="Gomes A.C."/>
            <person name="Makela M.R."/>
            <person name="Stajich J."/>
            <person name="Grigoriev I.V."/>
            <person name="Mortensen U.H."/>
            <person name="De Vries R.P."/>
            <person name="Baker S.E."/>
            <person name="Andersen M.R."/>
        </authorList>
    </citation>
    <scope>NUCLEOTIDE SEQUENCE [LARGE SCALE GENOMIC DNA]</scope>
    <source>
        <strain evidence="2 3">CBS 123904</strain>
    </source>
</reference>
<dbReference type="EMBL" id="JBFXLU010000193">
    <property type="protein sequence ID" value="KAL2835773.1"/>
    <property type="molecule type" value="Genomic_DNA"/>
</dbReference>
<comment type="caution">
    <text evidence="2">The sequence shown here is derived from an EMBL/GenBank/DDBJ whole genome shotgun (WGS) entry which is preliminary data.</text>
</comment>
<accession>A0ABR4J6U1</accession>
<evidence type="ECO:0000313" key="2">
    <source>
        <dbReference type="EMBL" id="KAL2835773.1"/>
    </source>
</evidence>
<evidence type="ECO:0000313" key="3">
    <source>
        <dbReference type="Proteomes" id="UP001610446"/>
    </source>
</evidence>
<keyword evidence="3" id="KW-1185">Reference proteome</keyword>
<keyword evidence="1" id="KW-0732">Signal</keyword>
<proteinExistence type="predicted"/>
<sequence>MHDPSKIILAAVAFVSTARVATAAPALGFGNYTRPDNQTFAIQIYRTCAQDSQCAFGSFCDNPAGRCTLGCRADSYCAHDQRCQDGGCVMMTTETACRQNDDLCKVNTDCCSGKCRRELIIFGSLRCVPAK</sequence>
<feature type="signal peptide" evidence="1">
    <location>
        <begin position="1"/>
        <end position="23"/>
    </location>
</feature>